<keyword evidence="13" id="KW-1185">Reference proteome</keyword>
<dbReference type="PIRSF" id="PIRSF028784">
    <property type="entry name" value="MrpF"/>
    <property type="match status" value="1"/>
</dbReference>
<dbReference type="EMBL" id="JACWEZ010000004">
    <property type="protein sequence ID" value="MBD1222875.1"/>
    <property type="molecule type" value="Genomic_DNA"/>
</dbReference>
<sequence length="103" mass="11023">MNDLLALTEQILQVSLVICFIGIAASLILLLYQVMIGPTQPDRAVALDTMGINIMALAGLLSISIVTSKLNDVVLLIGILSFLGTLAIAKYLEKGVIIDRNLE</sequence>
<evidence type="ECO:0000256" key="2">
    <source>
        <dbReference type="ARBA" id="ARBA00009212"/>
    </source>
</evidence>
<protein>
    <submittedName>
        <fullName evidence="10">Na(+)/H(+) antiporter subunit F</fullName>
    </submittedName>
</protein>
<accession>A0AAC9NKS5</accession>
<dbReference type="Proteomes" id="UP000621631">
    <property type="component" value="Unassembled WGS sequence"/>
</dbReference>
<evidence type="ECO:0000313" key="13">
    <source>
        <dbReference type="Proteomes" id="UP000621631"/>
    </source>
</evidence>
<feature type="transmembrane region" description="Helical" evidence="9">
    <location>
        <begin position="73"/>
        <end position="92"/>
    </location>
</feature>
<dbReference type="Pfam" id="PF04066">
    <property type="entry name" value="MrpF_PhaF"/>
    <property type="match status" value="1"/>
</dbReference>
<gene>
    <name evidence="10" type="ORF">BME96_08375</name>
    <name evidence="11" type="ORF">IC602_09670</name>
</gene>
<feature type="transmembrane region" description="Helical" evidence="9">
    <location>
        <begin position="44"/>
        <end position="67"/>
    </location>
</feature>
<dbReference type="AlphaFoldDB" id="A0AAC9NKS5"/>
<dbReference type="RefSeq" id="WP_019377867.1">
    <property type="nucleotide sequence ID" value="NZ_CP017962.1"/>
</dbReference>
<keyword evidence="7 8" id="KW-0472">Membrane</keyword>
<dbReference type="KEGG" id="vhl:BME96_08375"/>
<reference evidence="11 13" key="2">
    <citation type="submission" date="2020-09" db="EMBL/GenBank/DDBJ databases">
        <title>Draft Genome Sequences of Oil-Oxidizing Bacteria Halomonas titanicae, Marinobacter lutaoensis, and Virgibacillus halodenitrificans Isolated from Highly Saline Environments.</title>
        <authorList>
            <person name="Grouzdev D.S."/>
            <person name="Sokolova D.S."/>
            <person name="Semenova E.M."/>
            <person name="Borzenkov I.A."/>
            <person name="Bidzhieva S.K."/>
            <person name="Poltaraus A.B."/>
            <person name="Nazina T.N."/>
        </authorList>
    </citation>
    <scope>NUCLEOTIDE SEQUENCE [LARGE SCALE GENOMIC DNA]</scope>
    <source>
        <strain evidence="11 13">VKM B-3472D</strain>
    </source>
</reference>
<evidence type="ECO:0000256" key="7">
    <source>
        <dbReference type="ARBA" id="ARBA00023136"/>
    </source>
</evidence>
<dbReference type="GeneID" id="71514406"/>
<dbReference type="PANTHER" id="PTHR34702:SF1">
    <property type="entry name" value="NA(+)_H(+) ANTIPORTER SUBUNIT F"/>
    <property type="match status" value="1"/>
</dbReference>
<keyword evidence="8" id="KW-0050">Antiport</keyword>
<keyword evidence="8" id="KW-0406">Ion transport</keyword>
<dbReference type="GO" id="GO:0005886">
    <property type="term" value="C:plasma membrane"/>
    <property type="evidence" value="ECO:0007669"/>
    <property type="project" value="UniProtKB-SubCell"/>
</dbReference>
<evidence type="ECO:0000313" key="10">
    <source>
        <dbReference type="EMBL" id="APC48190.1"/>
    </source>
</evidence>
<evidence type="ECO:0000256" key="3">
    <source>
        <dbReference type="ARBA" id="ARBA00022448"/>
    </source>
</evidence>
<keyword evidence="4 8" id="KW-1003">Cell membrane</keyword>
<evidence type="ECO:0000256" key="1">
    <source>
        <dbReference type="ARBA" id="ARBA00004651"/>
    </source>
</evidence>
<comment type="similarity">
    <text evidence="2 8">Belongs to the CPA3 antiporters (TC 2.A.63) subunit F family.</text>
</comment>
<evidence type="ECO:0000256" key="4">
    <source>
        <dbReference type="ARBA" id="ARBA00022475"/>
    </source>
</evidence>
<evidence type="ECO:0000256" key="5">
    <source>
        <dbReference type="ARBA" id="ARBA00022692"/>
    </source>
</evidence>
<evidence type="ECO:0000313" key="12">
    <source>
        <dbReference type="Proteomes" id="UP000182945"/>
    </source>
</evidence>
<keyword evidence="6 9" id="KW-1133">Transmembrane helix</keyword>
<evidence type="ECO:0000256" key="8">
    <source>
        <dbReference type="PIRNR" id="PIRNR028784"/>
    </source>
</evidence>
<evidence type="ECO:0000256" key="6">
    <source>
        <dbReference type="ARBA" id="ARBA00022989"/>
    </source>
</evidence>
<evidence type="ECO:0000313" key="11">
    <source>
        <dbReference type="EMBL" id="MBD1222875.1"/>
    </source>
</evidence>
<feature type="transmembrane region" description="Helical" evidence="9">
    <location>
        <begin position="12"/>
        <end position="32"/>
    </location>
</feature>
<reference evidence="10 12" key="1">
    <citation type="submission" date="2016-11" db="EMBL/GenBank/DDBJ databases">
        <title>Complete genome sequencing of Virgibacillus halodenitrificans PDB-F2.</title>
        <authorList>
            <person name="Sun Z."/>
            <person name="Zhou Y."/>
            <person name="Li H."/>
        </authorList>
    </citation>
    <scope>NUCLEOTIDE SEQUENCE [LARGE SCALE GENOMIC DNA]</scope>
    <source>
        <strain evidence="10 12">PDB-F2</strain>
    </source>
</reference>
<dbReference type="PANTHER" id="PTHR34702">
    <property type="entry name" value="NA(+)/H(+) ANTIPORTER SUBUNIT F1"/>
    <property type="match status" value="1"/>
</dbReference>
<evidence type="ECO:0000256" key="9">
    <source>
        <dbReference type="SAM" id="Phobius"/>
    </source>
</evidence>
<proteinExistence type="inferred from homology"/>
<comment type="subcellular location">
    <subcellularLocation>
        <location evidence="1 8">Cell membrane</location>
        <topology evidence="1 8">Multi-pass membrane protein</topology>
    </subcellularLocation>
</comment>
<keyword evidence="3 8" id="KW-0813">Transport</keyword>
<dbReference type="GO" id="GO:0015385">
    <property type="term" value="F:sodium:proton antiporter activity"/>
    <property type="evidence" value="ECO:0007669"/>
    <property type="project" value="TreeGrafter"/>
</dbReference>
<dbReference type="Proteomes" id="UP000182945">
    <property type="component" value="Chromosome"/>
</dbReference>
<dbReference type="EMBL" id="CP017962">
    <property type="protein sequence ID" value="APC48190.1"/>
    <property type="molecule type" value="Genomic_DNA"/>
</dbReference>
<name>A0AAC9NKS5_VIRHA</name>
<organism evidence="10 12">
    <name type="scientific">Virgibacillus halodenitrificans</name>
    <name type="common">Bacillus halodenitrificans</name>
    <dbReference type="NCBI Taxonomy" id="1482"/>
    <lineage>
        <taxon>Bacteria</taxon>
        <taxon>Bacillati</taxon>
        <taxon>Bacillota</taxon>
        <taxon>Bacilli</taxon>
        <taxon>Bacillales</taxon>
        <taxon>Bacillaceae</taxon>
        <taxon>Virgibacillus</taxon>
    </lineage>
</organism>
<dbReference type="InterPro" id="IPR007208">
    <property type="entry name" value="MrpF/PhaF-like"/>
</dbReference>
<keyword evidence="5 9" id="KW-0812">Transmembrane</keyword>